<sequence>MTSEFIRAATPDDAPHLVRFFVWAGDGLPDLVWAGMAAPGQSIDDVGLERAMRDEGSFSYRNAHVIEVNGVVEAGLVAYRLPSEPGPIGPDVPAPFVPLQ</sequence>
<dbReference type="RefSeq" id="WP_212534536.1">
    <property type="nucleotide sequence ID" value="NZ_JAGTUU010000001.1"/>
</dbReference>
<evidence type="ECO:0000313" key="1">
    <source>
        <dbReference type="EMBL" id="MBS0122554.1"/>
    </source>
</evidence>
<reference evidence="1" key="1">
    <citation type="submission" date="2021-04" db="EMBL/GenBank/DDBJ databases">
        <authorList>
            <person name="Yoon J."/>
        </authorList>
    </citation>
    <scope>NUCLEOTIDE SEQUENCE</scope>
    <source>
        <strain evidence="1">KMU-90</strain>
    </source>
</reference>
<keyword evidence="2" id="KW-1185">Reference proteome</keyword>
<accession>A0A8J8B6D5</accession>
<organism evidence="1 2">
    <name type="scientific">Thetidibacter halocola</name>
    <dbReference type="NCBI Taxonomy" id="2827239"/>
    <lineage>
        <taxon>Bacteria</taxon>
        <taxon>Pseudomonadati</taxon>
        <taxon>Pseudomonadota</taxon>
        <taxon>Alphaproteobacteria</taxon>
        <taxon>Rhodobacterales</taxon>
        <taxon>Roseobacteraceae</taxon>
        <taxon>Thetidibacter</taxon>
    </lineage>
</organism>
<evidence type="ECO:0000313" key="2">
    <source>
        <dbReference type="Proteomes" id="UP000681356"/>
    </source>
</evidence>
<comment type="caution">
    <text evidence="1">The sequence shown here is derived from an EMBL/GenBank/DDBJ whole genome shotgun (WGS) entry which is preliminary data.</text>
</comment>
<dbReference type="EMBL" id="JAGTUU010000001">
    <property type="protein sequence ID" value="MBS0122554.1"/>
    <property type="molecule type" value="Genomic_DNA"/>
</dbReference>
<evidence type="ECO:0008006" key="3">
    <source>
        <dbReference type="Google" id="ProtNLM"/>
    </source>
</evidence>
<proteinExistence type="predicted"/>
<name>A0A8J8B6D5_9RHOB</name>
<protein>
    <recommendedName>
        <fullName evidence="3">GNAT family N-acetyltransferase</fullName>
    </recommendedName>
</protein>
<dbReference type="AlphaFoldDB" id="A0A8J8B6D5"/>
<gene>
    <name evidence="1" type="ORF">KB874_00280</name>
</gene>
<dbReference type="Proteomes" id="UP000681356">
    <property type="component" value="Unassembled WGS sequence"/>
</dbReference>
<dbReference type="Gene3D" id="3.40.630.30">
    <property type="match status" value="1"/>
</dbReference>